<dbReference type="OrthoDB" id="10002170at2759"/>
<dbReference type="KEGG" id="tpf:TPHA_0N01610"/>
<dbReference type="OMA" id="VYYFVYK"/>
<evidence type="ECO:0000256" key="1">
    <source>
        <dbReference type="ARBA" id="ARBA00006091"/>
    </source>
</evidence>
<dbReference type="PANTHER" id="PTHR28518:SF1">
    <property type="entry name" value="TRNA-SPLICING ENDONUCLEASE SUBUNIT SEN15"/>
    <property type="match status" value="1"/>
</dbReference>
<evidence type="ECO:0000256" key="2">
    <source>
        <dbReference type="ARBA" id="ARBA00022694"/>
    </source>
</evidence>
<proteinExistence type="inferred from homology"/>
<comment type="similarity">
    <text evidence="1">Belongs to the SEN15 family.</text>
</comment>
<dbReference type="PANTHER" id="PTHR28518">
    <property type="entry name" value="TRNA-SPLICING ENDONUCLEASE SUBUNIT SEN15"/>
    <property type="match status" value="1"/>
</dbReference>
<dbReference type="GO" id="GO:0003676">
    <property type="term" value="F:nucleic acid binding"/>
    <property type="evidence" value="ECO:0007669"/>
    <property type="project" value="InterPro"/>
</dbReference>
<accession>G8C1B4</accession>
<dbReference type="AlphaFoldDB" id="G8C1B4"/>
<dbReference type="RefSeq" id="XP_003688376.1">
    <property type="nucleotide sequence ID" value="XM_003688328.1"/>
</dbReference>
<dbReference type="Gene3D" id="3.40.1350.10">
    <property type="match status" value="1"/>
</dbReference>
<dbReference type="eggNOG" id="ENOG502SC4F">
    <property type="taxonomic scope" value="Eukaryota"/>
</dbReference>
<dbReference type="GO" id="GO:0000213">
    <property type="term" value="F:tRNA-intron lyase activity"/>
    <property type="evidence" value="ECO:0007669"/>
    <property type="project" value="EnsemblFungi"/>
</dbReference>
<dbReference type="InterPro" id="IPR011856">
    <property type="entry name" value="tRNA_endonuc-like_dom_sf"/>
</dbReference>
<protein>
    <recommendedName>
        <fullName evidence="3">tRNA-splicing endonuclease subunit Sen15 domain-containing protein</fullName>
    </recommendedName>
</protein>
<gene>
    <name evidence="4" type="primary">TPHA0N01610</name>
    <name evidence="4" type="ordered locus">TPHA_0N01610</name>
</gene>
<evidence type="ECO:0000313" key="4">
    <source>
        <dbReference type="EMBL" id="CCE65942.1"/>
    </source>
</evidence>
<dbReference type="GO" id="GO:0000379">
    <property type="term" value="P:tRNA-type intron splice site recognition and cleavage"/>
    <property type="evidence" value="ECO:0007669"/>
    <property type="project" value="EnsemblFungi"/>
</dbReference>
<dbReference type="Proteomes" id="UP000005666">
    <property type="component" value="Chromosome 14"/>
</dbReference>
<feature type="domain" description="tRNA-splicing endonuclease subunit Sen15" evidence="3">
    <location>
        <begin position="9"/>
        <end position="123"/>
    </location>
</feature>
<dbReference type="SUPFAM" id="SSF53032">
    <property type="entry name" value="tRNA-intron endonuclease catalytic domain-like"/>
    <property type="match status" value="1"/>
</dbReference>
<dbReference type="EMBL" id="HE612869">
    <property type="protein sequence ID" value="CCE65942.1"/>
    <property type="molecule type" value="Genomic_DNA"/>
</dbReference>
<keyword evidence="5" id="KW-1185">Reference proteome</keyword>
<dbReference type="Pfam" id="PF09631">
    <property type="entry name" value="Sen15"/>
    <property type="match status" value="1"/>
</dbReference>
<dbReference type="InterPro" id="IPR042777">
    <property type="entry name" value="Sen15_fungi"/>
</dbReference>
<name>G8C1B4_TETPH</name>
<dbReference type="InterPro" id="IPR018593">
    <property type="entry name" value="tRNA-endonuc_su_Sen15"/>
</dbReference>
<evidence type="ECO:0000313" key="5">
    <source>
        <dbReference type="Proteomes" id="UP000005666"/>
    </source>
</evidence>
<dbReference type="InterPro" id="IPR036167">
    <property type="entry name" value="tRNA_intron_Endo_cat-like_sf"/>
</dbReference>
<organism evidence="4 5">
    <name type="scientific">Tetrapisispora phaffii (strain ATCC 24235 / CBS 4417 / NBRC 1672 / NRRL Y-8282 / UCD 70-5)</name>
    <name type="common">Yeast</name>
    <name type="synonym">Fabospora phaffii</name>
    <dbReference type="NCBI Taxonomy" id="1071381"/>
    <lineage>
        <taxon>Eukaryota</taxon>
        <taxon>Fungi</taxon>
        <taxon>Dikarya</taxon>
        <taxon>Ascomycota</taxon>
        <taxon>Saccharomycotina</taxon>
        <taxon>Saccharomycetes</taxon>
        <taxon>Saccharomycetales</taxon>
        <taxon>Saccharomycetaceae</taxon>
        <taxon>Tetrapisispora</taxon>
    </lineage>
</organism>
<dbReference type="GeneID" id="11532173"/>
<keyword evidence="2" id="KW-0819">tRNA processing</keyword>
<reference evidence="4 5" key="1">
    <citation type="journal article" date="2011" name="Proc. Natl. Acad. Sci. U.S.A.">
        <title>Evolutionary erosion of yeast sex chromosomes by mating-type switching accidents.</title>
        <authorList>
            <person name="Gordon J.L."/>
            <person name="Armisen D."/>
            <person name="Proux-Wera E."/>
            <person name="Oheigeartaigh S.S."/>
            <person name="Byrne K.P."/>
            <person name="Wolfe K.H."/>
        </authorList>
    </citation>
    <scope>NUCLEOTIDE SEQUENCE [LARGE SCALE GENOMIC DNA]</scope>
    <source>
        <strain evidence="5">ATCC 24235 / CBS 4417 / NBRC 1672 / NRRL Y-8282 / UCD 70-5</strain>
    </source>
</reference>
<sequence length="123" mass="14146">MYGDETVQLVRNNLVHNLSWSDVEVLEKSTFDDGLALQVIRAQPSNEVSQDDAQDRNADGFEYIVPIEMSQHLASWLTVKMMEDIFVKMLPLGTKRFIMAVVSDDGTVMFYYVYEGVHKPRRN</sequence>
<evidence type="ECO:0000259" key="3">
    <source>
        <dbReference type="Pfam" id="PF09631"/>
    </source>
</evidence>
<dbReference type="STRING" id="1071381.G8C1B4"/>
<dbReference type="HOGENOM" id="CLU_083361_2_0_1"/>
<dbReference type="GO" id="GO:0000214">
    <property type="term" value="C:tRNA-intron endonuclease complex"/>
    <property type="evidence" value="ECO:0007669"/>
    <property type="project" value="EnsemblFungi"/>
</dbReference>